<keyword evidence="1" id="KW-0472">Membrane</keyword>
<keyword evidence="1" id="KW-0812">Transmembrane</keyword>
<feature type="non-terminal residue" evidence="2">
    <location>
        <position position="109"/>
    </location>
</feature>
<sequence length="109" mass="12607">YLGCVPFVFSLPNRDLYTTWRVEDSSFCVGVLPDSHGLLFEVTLLILSLTFFTWLIHLSCGCFYSCNTVALHTSSIFTNILFNRIILQLYKLMHMHTVILNCWKLLVQV</sequence>
<organism evidence="2 3">
    <name type="scientific">Diploptera punctata</name>
    <name type="common">Pacific beetle cockroach</name>
    <dbReference type="NCBI Taxonomy" id="6984"/>
    <lineage>
        <taxon>Eukaryota</taxon>
        <taxon>Metazoa</taxon>
        <taxon>Ecdysozoa</taxon>
        <taxon>Arthropoda</taxon>
        <taxon>Hexapoda</taxon>
        <taxon>Insecta</taxon>
        <taxon>Pterygota</taxon>
        <taxon>Neoptera</taxon>
        <taxon>Polyneoptera</taxon>
        <taxon>Dictyoptera</taxon>
        <taxon>Blattodea</taxon>
        <taxon>Blaberoidea</taxon>
        <taxon>Blaberidae</taxon>
        <taxon>Diplopterinae</taxon>
        <taxon>Diploptera</taxon>
    </lineage>
</organism>
<reference evidence="2" key="2">
    <citation type="submission" date="2023-05" db="EMBL/GenBank/DDBJ databases">
        <authorList>
            <person name="Fouks B."/>
        </authorList>
    </citation>
    <scope>NUCLEOTIDE SEQUENCE</scope>
    <source>
        <strain evidence="2">Stay&amp;Tobe</strain>
        <tissue evidence="2">Testes</tissue>
    </source>
</reference>
<accession>A0AAD8AGY2</accession>
<feature type="non-terminal residue" evidence="2">
    <location>
        <position position="1"/>
    </location>
</feature>
<evidence type="ECO:0000313" key="2">
    <source>
        <dbReference type="EMBL" id="KAJ9597917.1"/>
    </source>
</evidence>
<protein>
    <submittedName>
        <fullName evidence="2">Uncharacterized protein</fullName>
    </submittedName>
</protein>
<evidence type="ECO:0000256" key="1">
    <source>
        <dbReference type="SAM" id="Phobius"/>
    </source>
</evidence>
<dbReference type="Proteomes" id="UP001233999">
    <property type="component" value="Unassembled WGS sequence"/>
</dbReference>
<gene>
    <name evidence="2" type="ORF">L9F63_011204</name>
</gene>
<dbReference type="EMBL" id="JASPKZ010001576">
    <property type="protein sequence ID" value="KAJ9597917.1"/>
    <property type="molecule type" value="Genomic_DNA"/>
</dbReference>
<name>A0AAD8AGY2_DIPPU</name>
<keyword evidence="3" id="KW-1185">Reference proteome</keyword>
<proteinExistence type="predicted"/>
<keyword evidence="1" id="KW-1133">Transmembrane helix</keyword>
<feature type="transmembrane region" description="Helical" evidence="1">
    <location>
        <begin position="38"/>
        <end position="57"/>
    </location>
</feature>
<dbReference type="AlphaFoldDB" id="A0AAD8AGY2"/>
<reference evidence="2" key="1">
    <citation type="journal article" date="2023" name="IScience">
        <title>Live-bearing cockroach genome reveals convergent evolutionary mechanisms linked to viviparity in insects and beyond.</title>
        <authorList>
            <person name="Fouks B."/>
            <person name="Harrison M.C."/>
            <person name="Mikhailova A.A."/>
            <person name="Marchal E."/>
            <person name="English S."/>
            <person name="Carruthers M."/>
            <person name="Jennings E.C."/>
            <person name="Chiamaka E.L."/>
            <person name="Frigard R.A."/>
            <person name="Pippel M."/>
            <person name="Attardo G.M."/>
            <person name="Benoit J.B."/>
            <person name="Bornberg-Bauer E."/>
            <person name="Tobe S.S."/>
        </authorList>
    </citation>
    <scope>NUCLEOTIDE SEQUENCE</scope>
    <source>
        <strain evidence="2">Stay&amp;Tobe</strain>
    </source>
</reference>
<comment type="caution">
    <text evidence="2">The sequence shown here is derived from an EMBL/GenBank/DDBJ whole genome shotgun (WGS) entry which is preliminary data.</text>
</comment>
<evidence type="ECO:0000313" key="3">
    <source>
        <dbReference type="Proteomes" id="UP001233999"/>
    </source>
</evidence>